<dbReference type="AlphaFoldDB" id="A0A857KZZ6"/>
<dbReference type="Gene3D" id="3.40.50.1400">
    <property type="match status" value="2"/>
</dbReference>
<dbReference type="PANTHER" id="PTHR33542">
    <property type="entry name" value="SIROHYDROCHLORIN FERROCHELATASE, CHLOROPLASTIC"/>
    <property type="match status" value="1"/>
</dbReference>
<dbReference type="Pfam" id="PF01903">
    <property type="entry name" value="CbiX"/>
    <property type="match status" value="2"/>
</dbReference>
<name>A0A857KZZ6_9ACTN</name>
<evidence type="ECO:0000313" key="1">
    <source>
        <dbReference type="EMBL" id="QHN40332.1"/>
    </source>
</evidence>
<sequence length="262" mass="27030">MHFESPTLVLVAHGSRDPRFAATARRVRSAVAAAIPGIDVELAYLDLNDPAIGTVIAGSGDCVVVPLLFAEGFHSKIDLPAIIADHAGTGQRVIQTPVIGARSLTRALADRLAEAGLGADDGVLLCSVGSSDAGADQHVRRRAIELSTLLHRPVDVVFATKLGARDHALRSSVRRMKAAGAQRIVLSPYFLSAGLLTERVDAALDRLCPDALVAGPLGAHPAVIDAVVELYAEATAVSRPFAGGDPAADVADVVLAGGFGTC</sequence>
<proteinExistence type="predicted"/>
<organism evidence="1">
    <name type="scientific">Gordonia amarae</name>
    <dbReference type="NCBI Taxonomy" id="36821"/>
    <lineage>
        <taxon>Bacteria</taxon>
        <taxon>Bacillati</taxon>
        <taxon>Actinomycetota</taxon>
        <taxon>Actinomycetes</taxon>
        <taxon>Mycobacteriales</taxon>
        <taxon>Gordoniaceae</taxon>
        <taxon>Gordonia</taxon>
    </lineage>
</organism>
<dbReference type="CDD" id="cd03416">
    <property type="entry name" value="CbiX_SirB_N"/>
    <property type="match status" value="1"/>
</dbReference>
<protein>
    <submittedName>
        <fullName evidence="1">Sirohydrochlorin chelatase</fullName>
    </submittedName>
</protein>
<dbReference type="InterPro" id="IPR050963">
    <property type="entry name" value="Sirohydro_Cobaltochel/CbiX"/>
</dbReference>
<dbReference type="SUPFAM" id="SSF53800">
    <property type="entry name" value="Chelatase"/>
    <property type="match status" value="1"/>
</dbReference>
<dbReference type="RefSeq" id="WP_005182081.1">
    <property type="nucleotide sequence ID" value="NZ_CP045804.1"/>
</dbReference>
<dbReference type="PANTHER" id="PTHR33542:SF5">
    <property type="entry name" value="FERROCHELATASE CHE1"/>
    <property type="match status" value="1"/>
</dbReference>
<accession>A0A857KZZ6</accession>
<dbReference type="GO" id="GO:0016829">
    <property type="term" value="F:lyase activity"/>
    <property type="evidence" value="ECO:0007669"/>
    <property type="project" value="InterPro"/>
</dbReference>
<dbReference type="EMBL" id="CP045810">
    <property type="protein sequence ID" value="QHN40332.1"/>
    <property type="molecule type" value="Genomic_DNA"/>
</dbReference>
<gene>
    <name evidence="1" type="ORF">GII30_15300</name>
</gene>
<dbReference type="InterPro" id="IPR002762">
    <property type="entry name" value="CbiX-like"/>
</dbReference>
<reference evidence="1" key="1">
    <citation type="journal article" date="2021" name="Nat. Microbiol.">
        <title>Cocultivation of an ultrasmall environmental parasitic bacterium with lytic ability against bacteria associated with wastewater foams.</title>
        <authorList>
            <person name="Batinovic S."/>
            <person name="Rose J.J.A."/>
            <person name="Ratcliffe J."/>
            <person name="Seviour R.J."/>
            <person name="Petrovski S."/>
        </authorList>
    </citation>
    <scope>NUCLEOTIDE SEQUENCE</scope>
    <source>
        <strain evidence="1">CON44</strain>
    </source>
</reference>